<dbReference type="PANTHER" id="PTHR34153:SF2">
    <property type="entry name" value="SI:CH211-262H13.3-RELATED"/>
    <property type="match status" value="1"/>
</dbReference>
<accession>A0A9D3LJ44</accession>
<keyword evidence="4" id="KW-1185">Reference proteome</keyword>
<dbReference type="AlphaFoldDB" id="A0A9D3LJ44"/>
<name>A0A9D3LJ44_ANGAN</name>
<feature type="compositionally biased region" description="Basic residues" evidence="1">
    <location>
        <begin position="1"/>
        <end position="24"/>
    </location>
</feature>
<dbReference type="EMBL" id="JAFIRN010000018">
    <property type="protein sequence ID" value="KAG5830902.1"/>
    <property type="molecule type" value="Genomic_DNA"/>
</dbReference>
<dbReference type="Proteomes" id="UP001044222">
    <property type="component" value="Chromosome 18"/>
</dbReference>
<evidence type="ECO:0000313" key="3">
    <source>
        <dbReference type="EMBL" id="KAG5830902.1"/>
    </source>
</evidence>
<feature type="region of interest" description="Disordered" evidence="1">
    <location>
        <begin position="1"/>
        <end position="63"/>
    </location>
</feature>
<feature type="compositionally biased region" description="Basic and acidic residues" evidence="1">
    <location>
        <begin position="43"/>
        <end position="62"/>
    </location>
</feature>
<protein>
    <recommendedName>
        <fullName evidence="2">DUF4806 domain-containing protein</fullName>
    </recommendedName>
</protein>
<dbReference type="Pfam" id="PF16064">
    <property type="entry name" value="DUF4806"/>
    <property type="match status" value="1"/>
</dbReference>
<feature type="region of interest" description="Disordered" evidence="1">
    <location>
        <begin position="362"/>
        <end position="382"/>
    </location>
</feature>
<evidence type="ECO:0000313" key="4">
    <source>
        <dbReference type="Proteomes" id="UP001044222"/>
    </source>
</evidence>
<proteinExistence type="predicted"/>
<comment type="caution">
    <text evidence="3">The sequence shown here is derived from an EMBL/GenBank/DDBJ whole genome shotgun (WGS) entry which is preliminary data.</text>
</comment>
<organism evidence="3 4">
    <name type="scientific">Anguilla anguilla</name>
    <name type="common">European freshwater eel</name>
    <name type="synonym">Muraena anguilla</name>
    <dbReference type="NCBI Taxonomy" id="7936"/>
    <lineage>
        <taxon>Eukaryota</taxon>
        <taxon>Metazoa</taxon>
        <taxon>Chordata</taxon>
        <taxon>Craniata</taxon>
        <taxon>Vertebrata</taxon>
        <taxon>Euteleostomi</taxon>
        <taxon>Actinopterygii</taxon>
        <taxon>Neopterygii</taxon>
        <taxon>Teleostei</taxon>
        <taxon>Anguilliformes</taxon>
        <taxon>Anguillidae</taxon>
        <taxon>Anguilla</taxon>
    </lineage>
</organism>
<gene>
    <name evidence="3" type="ORF">ANANG_G00298140</name>
</gene>
<feature type="domain" description="DUF4806" evidence="2">
    <location>
        <begin position="256"/>
        <end position="332"/>
    </location>
</feature>
<dbReference type="PANTHER" id="PTHR34153">
    <property type="entry name" value="SI:CH211-262H13.3-RELATED-RELATED"/>
    <property type="match status" value="1"/>
</dbReference>
<evidence type="ECO:0000259" key="2">
    <source>
        <dbReference type="Pfam" id="PF16064"/>
    </source>
</evidence>
<dbReference type="InterPro" id="IPR032071">
    <property type="entry name" value="DUF4806"/>
</dbReference>
<evidence type="ECO:0000256" key="1">
    <source>
        <dbReference type="SAM" id="MobiDB-lite"/>
    </source>
</evidence>
<sequence>MSEEKRKRRSQYARSWRSAKKCVRTTRANSHRDDTQSSSNGIAEHREEINIPEPRNSHEEVTRTGVPYSDVEIPHLGEDAVTDSQVDTDLDHPEDSSLCEELRAWANEFSIKPNALDALLKILQQHGHQELPSTSHTLMQTSRDVFAQWVFKNFLLPTMLHKKPSSINFRREVRSPQLGIPASPNPSSFADEFSTFCATAQMESRAQDQTTEFQRVVLQQLATITETQVEITQMLRRLKRNEPGAVRVSVLDALDPAKSEDELQVLEDQLQDKEHQRKMTQYLSTMGGKDLADGVRRVMLAIATHTVWSNYSVHGKKGKKPLKNMTVYSVILRAVMASRPNDTMADVAVQVQETLKHAPARCKKVSAEAPGPPSISPSDGEL</sequence>
<reference evidence="3" key="1">
    <citation type="submission" date="2021-01" db="EMBL/GenBank/DDBJ databases">
        <title>A chromosome-scale assembly of European eel, Anguilla anguilla.</title>
        <authorList>
            <person name="Henkel C."/>
            <person name="Jong-Raadsen S.A."/>
            <person name="Dufour S."/>
            <person name="Weltzien F.-A."/>
            <person name="Palstra A.P."/>
            <person name="Pelster B."/>
            <person name="Spaink H.P."/>
            <person name="Van Den Thillart G.E."/>
            <person name="Jansen H."/>
            <person name="Zahm M."/>
            <person name="Klopp C."/>
            <person name="Cedric C."/>
            <person name="Louis A."/>
            <person name="Berthelot C."/>
            <person name="Parey E."/>
            <person name="Roest Crollius H."/>
            <person name="Montfort J."/>
            <person name="Robinson-Rechavi M."/>
            <person name="Bucao C."/>
            <person name="Bouchez O."/>
            <person name="Gislard M."/>
            <person name="Lluch J."/>
            <person name="Milhes M."/>
            <person name="Lampietro C."/>
            <person name="Lopez Roques C."/>
            <person name="Donnadieu C."/>
            <person name="Braasch I."/>
            <person name="Desvignes T."/>
            <person name="Postlethwait J."/>
            <person name="Bobe J."/>
            <person name="Guiguen Y."/>
            <person name="Dirks R."/>
        </authorList>
    </citation>
    <scope>NUCLEOTIDE SEQUENCE</scope>
    <source>
        <strain evidence="3">Tag_6206</strain>
        <tissue evidence="3">Liver</tissue>
    </source>
</reference>